<evidence type="ECO:0000313" key="1">
    <source>
        <dbReference type="EMBL" id="MDX4956230.1"/>
    </source>
</evidence>
<dbReference type="AlphaFoldDB" id="A0AAJ2R5W4"/>
<dbReference type="EMBL" id="JAWWMZ010000010">
    <property type="protein sequence ID" value="MDX4956230.1"/>
    <property type="molecule type" value="Genomic_DNA"/>
</dbReference>
<proteinExistence type="predicted"/>
<evidence type="ECO:0008006" key="3">
    <source>
        <dbReference type="Google" id="ProtNLM"/>
    </source>
</evidence>
<dbReference type="RefSeq" id="WP_319075642.1">
    <property type="nucleotide sequence ID" value="NZ_JAWWMZ010000010.1"/>
</dbReference>
<sequence length="251" mass="26442">MAARSFLGAGDIYINRLIDGVPQGLVGPIYANSFQLQPAVNTVQSTSKGRNDYGQVLESVNIAQPTTFTMELKEVTGDILTMAFLGTDAALNEAAGTLTDAPVTVKLGKWVALGKRNLDDLISVENTGGTTTYVEGTDYKLNRPMGWIMALAGGAIADAATVNVSGAYSAAKGRTIKGSTRTEVRAHIVFDGINQADGTQCTVNVWEAVLSADSAFDFLADDFGNVSLTGNLKTPTGKDAPYIVEVQDPVQ</sequence>
<reference evidence="1" key="1">
    <citation type="submission" date="2023-11" db="EMBL/GenBank/DDBJ databases">
        <title>Identification and selenium tolerance of Delftia acidovorans R3-25.</title>
        <authorList>
            <person name="Zhang S."/>
            <person name="Liu Y."/>
            <person name="Guo Y."/>
        </authorList>
    </citation>
    <scope>NUCLEOTIDE SEQUENCE</scope>
    <source>
        <strain evidence="1">R3-25</strain>
    </source>
</reference>
<dbReference type="Proteomes" id="UP001287445">
    <property type="component" value="Unassembled WGS sequence"/>
</dbReference>
<accession>A0AAJ2R5W4</accession>
<organism evidence="1 2">
    <name type="scientific">Delftia acidovorans</name>
    <name type="common">Pseudomonas acidovorans</name>
    <name type="synonym">Comamonas acidovorans</name>
    <dbReference type="NCBI Taxonomy" id="80866"/>
    <lineage>
        <taxon>Bacteria</taxon>
        <taxon>Pseudomonadati</taxon>
        <taxon>Pseudomonadota</taxon>
        <taxon>Betaproteobacteria</taxon>
        <taxon>Burkholderiales</taxon>
        <taxon>Comamonadaceae</taxon>
        <taxon>Delftia</taxon>
    </lineage>
</organism>
<protein>
    <recommendedName>
        <fullName evidence="3">Major tail protein</fullName>
    </recommendedName>
</protein>
<comment type="caution">
    <text evidence="1">The sequence shown here is derived from an EMBL/GenBank/DDBJ whole genome shotgun (WGS) entry which is preliminary data.</text>
</comment>
<gene>
    <name evidence="1" type="ORF">SGN30_22680</name>
</gene>
<name>A0AAJ2R5W4_DELAC</name>
<evidence type="ECO:0000313" key="2">
    <source>
        <dbReference type="Proteomes" id="UP001287445"/>
    </source>
</evidence>